<feature type="chain" id="PRO_5021876700" evidence="1">
    <location>
        <begin position="24"/>
        <end position="438"/>
    </location>
</feature>
<dbReference type="RefSeq" id="WP_145087875.1">
    <property type="nucleotide sequence ID" value="NZ_CP036274.1"/>
</dbReference>
<dbReference type="AlphaFoldDB" id="A0A517Y9T6"/>
<dbReference type="Gene3D" id="3.20.20.140">
    <property type="entry name" value="Metal-dependent hydrolases"/>
    <property type="match status" value="1"/>
</dbReference>
<dbReference type="PANTHER" id="PTHR43135">
    <property type="entry name" value="ALPHA-D-RIBOSE 1-METHYLPHOSPHONATE 5-TRIPHOSPHATE DIPHOSPHATASE"/>
    <property type="match status" value="1"/>
</dbReference>
<accession>A0A517Y9T6</accession>
<dbReference type="SUPFAM" id="SSF51556">
    <property type="entry name" value="Metallo-dependent hydrolases"/>
    <property type="match status" value="1"/>
</dbReference>
<sequence precursor="true">MPSLTRFSLALLIVCTVTAIARANPEVPAPPQSGPIALVGGTIHPVEGSVIEAGTILFDGGKIIAVGNDVKLPAKTEKIDCRGQHIYPGLFDAYTDIGLVEINSVRATADFREVGNMNPNVRALSAVNPDSELIPVTRSNGVLLALTAPRGVFVAGQSAVIQMDGWTPEQMSLKSAAGLMVHWPQPSSNPAPADPSDDPILSLPKDDAIKQLRKALNDARSYGAARQADANYPADARWESLQPVLAGELPLMVHAESLEQIQSAVAFGDEFKLKLIIVGGYDAPRCADLLKPRGIPVIVTAVYRLPRRRNDDYDAPYTLCERLRAAGVKFCISSSSRFGASTVRNLPYHAATAAAYGLPADEALKSITLYPAQILGVDDRVGSLKTGKDATLIITSGDPLETPTQVTGAYIQGRKVAWNDRHKRLFDKYQEKYKQLTP</sequence>
<evidence type="ECO:0000259" key="2">
    <source>
        <dbReference type="Pfam" id="PF01979"/>
    </source>
</evidence>
<dbReference type="SUPFAM" id="SSF51338">
    <property type="entry name" value="Composite domain of metallo-dependent hydrolases"/>
    <property type="match status" value="1"/>
</dbReference>
<protein>
    <submittedName>
        <fullName evidence="3">N-acetylglucosamine-6-phosphate deacetylase</fullName>
        <ecNumber evidence="3">3.5.1.25</ecNumber>
    </submittedName>
</protein>
<dbReference type="OrthoDB" id="9802793at2"/>
<keyword evidence="1" id="KW-0732">Signal</keyword>
<feature type="signal peptide" evidence="1">
    <location>
        <begin position="1"/>
        <end position="23"/>
    </location>
</feature>
<dbReference type="GO" id="GO:0008448">
    <property type="term" value="F:N-acetylglucosamine-6-phosphate deacetylase activity"/>
    <property type="evidence" value="ECO:0007669"/>
    <property type="project" value="UniProtKB-EC"/>
</dbReference>
<organism evidence="3 4">
    <name type="scientific">Anatilimnocola aggregata</name>
    <dbReference type="NCBI Taxonomy" id="2528021"/>
    <lineage>
        <taxon>Bacteria</taxon>
        <taxon>Pseudomonadati</taxon>
        <taxon>Planctomycetota</taxon>
        <taxon>Planctomycetia</taxon>
        <taxon>Pirellulales</taxon>
        <taxon>Pirellulaceae</taxon>
        <taxon>Anatilimnocola</taxon>
    </lineage>
</organism>
<proteinExistence type="predicted"/>
<dbReference type="EC" id="3.5.1.25" evidence="3"/>
<gene>
    <name evidence="3" type="primary">nagA_2</name>
    <name evidence="3" type="ORF">ETAA8_20790</name>
</gene>
<dbReference type="EMBL" id="CP036274">
    <property type="protein sequence ID" value="QDU26995.1"/>
    <property type="molecule type" value="Genomic_DNA"/>
</dbReference>
<feature type="domain" description="Amidohydrolase-related" evidence="2">
    <location>
        <begin position="250"/>
        <end position="406"/>
    </location>
</feature>
<keyword evidence="4" id="KW-1185">Reference proteome</keyword>
<dbReference type="PANTHER" id="PTHR43135:SF3">
    <property type="entry name" value="ALPHA-D-RIBOSE 1-METHYLPHOSPHONATE 5-TRIPHOSPHATE DIPHOSPHATASE"/>
    <property type="match status" value="1"/>
</dbReference>
<evidence type="ECO:0000313" key="3">
    <source>
        <dbReference type="EMBL" id="QDU26995.1"/>
    </source>
</evidence>
<dbReference type="Pfam" id="PF01979">
    <property type="entry name" value="Amidohydro_1"/>
    <property type="match status" value="1"/>
</dbReference>
<dbReference type="KEGG" id="aagg:ETAA8_20790"/>
<dbReference type="InterPro" id="IPR032466">
    <property type="entry name" value="Metal_Hydrolase"/>
</dbReference>
<dbReference type="InterPro" id="IPR011059">
    <property type="entry name" value="Metal-dep_hydrolase_composite"/>
</dbReference>
<keyword evidence="3" id="KW-0378">Hydrolase</keyword>
<dbReference type="InterPro" id="IPR006680">
    <property type="entry name" value="Amidohydro-rel"/>
</dbReference>
<name>A0A517Y9T6_9BACT</name>
<evidence type="ECO:0000256" key="1">
    <source>
        <dbReference type="SAM" id="SignalP"/>
    </source>
</evidence>
<dbReference type="InterPro" id="IPR051781">
    <property type="entry name" value="Metallo-dep_Hydrolase"/>
</dbReference>
<evidence type="ECO:0000313" key="4">
    <source>
        <dbReference type="Proteomes" id="UP000315017"/>
    </source>
</evidence>
<dbReference type="Proteomes" id="UP000315017">
    <property type="component" value="Chromosome"/>
</dbReference>
<reference evidence="3 4" key="1">
    <citation type="submission" date="2019-02" db="EMBL/GenBank/DDBJ databases">
        <title>Deep-cultivation of Planctomycetes and their phenomic and genomic characterization uncovers novel biology.</title>
        <authorList>
            <person name="Wiegand S."/>
            <person name="Jogler M."/>
            <person name="Boedeker C."/>
            <person name="Pinto D."/>
            <person name="Vollmers J."/>
            <person name="Rivas-Marin E."/>
            <person name="Kohn T."/>
            <person name="Peeters S.H."/>
            <person name="Heuer A."/>
            <person name="Rast P."/>
            <person name="Oberbeckmann S."/>
            <person name="Bunk B."/>
            <person name="Jeske O."/>
            <person name="Meyerdierks A."/>
            <person name="Storesund J.E."/>
            <person name="Kallscheuer N."/>
            <person name="Luecker S."/>
            <person name="Lage O.M."/>
            <person name="Pohl T."/>
            <person name="Merkel B.J."/>
            <person name="Hornburger P."/>
            <person name="Mueller R.-W."/>
            <person name="Bruemmer F."/>
            <person name="Labrenz M."/>
            <person name="Spormann A.M."/>
            <person name="Op den Camp H."/>
            <person name="Overmann J."/>
            <person name="Amann R."/>
            <person name="Jetten M.S.M."/>
            <person name="Mascher T."/>
            <person name="Medema M.H."/>
            <person name="Devos D.P."/>
            <person name="Kaster A.-K."/>
            <person name="Ovreas L."/>
            <person name="Rohde M."/>
            <person name="Galperin M.Y."/>
            <person name="Jogler C."/>
        </authorList>
    </citation>
    <scope>NUCLEOTIDE SEQUENCE [LARGE SCALE GENOMIC DNA]</scope>
    <source>
        <strain evidence="3 4">ETA_A8</strain>
    </source>
</reference>